<evidence type="ECO:0000313" key="1">
    <source>
        <dbReference type="EMBL" id="QDT56690.1"/>
    </source>
</evidence>
<dbReference type="EMBL" id="CP036271">
    <property type="protein sequence ID" value="QDT56690.1"/>
    <property type="molecule type" value="Genomic_DNA"/>
</dbReference>
<organism evidence="1 2">
    <name type="scientific">Caulifigura coniformis</name>
    <dbReference type="NCBI Taxonomy" id="2527983"/>
    <lineage>
        <taxon>Bacteria</taxon>
        <taxon>Pseudomonadati</taxon>
        <taxon>Planctomycetota</taxon>
        <taxon>Planctomycetia</taxon>
        <taxon>Planctomycetales</taxon>
        <taxon>Planctomycetaceae</taxon>
        <taxon>Caulifigura</taxon>
    </lineage>
</organism>
<accession>A0A517SKQ0</accession>
<keyword evidence="2" id="KW-1185">Reference proteome</keyword>
<evidence type="ECO:0000313" key="2">
    <source>
        <dbReference type="Proteomes" id="UP000315700"/>
    </source>
</evidence>
<proteinExistence type="predicted"/>
<dbReference type="RefSeq" id="WP_145034133.1">
    <property type="nucleotide sequence ID" value="NZ_CP036271.1"/>
</dbReference>
<dbReference type="KEGG" id="ccos:Pan44_47470"/>
<dbReference type="AlphaFoldDB" id="A0A517SKQ0"/>
<name>A0A517SKQ0_9PLAN</name>
<gene>
    <name evidence="1" type="ORF">Pan44_47470</name>
</gene>
<protein>
    <submittedName>
        <fullName evidence="1">Uncharacterized protein</fullName>
    </submittedName>
</protein>
<reference evidence="1 2" key="1">
    <citation type="submission" date="2019-02" db="EMBL/GenBank/DDBJ databases">
        <title>Deep-cultivation of Planctomycetes and their phenomic and genomic characterization uncovers novel biology.</title>
        <authorList>
            <person name="Wiegand S."/>
            <person name="Jogler M."/>
            <person name="Boedeker C."/>
            <person name="Pinto D."/>
            <person name="Vollmers J."/>
            <person name="Rivas-Marin E."/>
            <person name="Kohn T."/>
            <person name="Peeters S.H."/>
            <person name="Heuer A."/>
            <person name="Rast P."/>
            <person name="Oberbeckmann S."/>
            <person name="Bunk B."/>
            <person name="Jeske O."/>
            <person name="Meyerdierks A."/>
            <person name="Storesund J.E."/>
            <person name="Kallscheuer N."/>
            <person name="Luecker S."/>
            <person name="Lage O.M."/>
            <person name="Pohl T."/>
            <person name="Merkel B.J."/>
            <person name="Hornburger P."/>
            <person name="Mueller R.-W."/>
            <person name="Bruemmer F."/>
            <person name="Labrenz M."/>
            <person name="Spormann A.M."/>
            <person name="Op den Camp H."/>
            <person name="Overmann J."/>
            <person name="Amann R."/>
            <person name="Jetten M.S.M."/>
            <person name="Mascher T."/>
            <person name="Medema M.H."/>
            <person name="Devos D.P."/>
            <person name="Kaster A.-K."/>
            <person name="Ovreas L."/>
            <person name="Rohde M."/>
            <person name="Galperin M.Y."/>
            <person name="Jogler C."/>
        </authorList>
    </citation>
    <scope>NUCLEOTIDE SEQUENCE [LARGE SCALE GENOMIC DNA]</scope>
    <source>
        <strain evidence="1 2">Pan44</strain>
    </source>
</reference>
<dbReference type="InParanoid" id="A0A517SKQ0"/>
<dbReference type="Proteomes" id="UP000315700">
    <property type="component" value="Chromosome"/>
</dbReference>
<sequence>MDEERANSIFMQLVSAHQITSSDLQELIADDTALAADGLARLFVERPELLGETSLRAESEVVVDRMCILAMEDDPELSGFEAIQYLRALFVLGWRSGRQANPCVRRIVLRLPEMLASWPAPRADLVVLGFMEHVFPMPGVPRLFESWNTDPVLAAVLRESEYLSKGLDC</sequence>